<proteinExistence type="predicted"/>
<evidence type="ECO:0000313" key="1">
    <source>
        <dbReference type="EMBL" id="SPL62579.1"/>
    </source>
</evidence>
<evidence type="ECO:0000313" key="2">
    <source>
        <dbReference type="Proteomes" id="UP000246073"/>
    </source>
</evidence>
<dbReference type="EMBL" id="OOFM01000003">
    <property type="protein sequence ID" value="SPL62579.1"/>
    <property type="molecule type" value="Genomic_DNA"/>
</dbReference>
<accession>A0A2P9HET1</accession>
<name>A0A2P9HET1_9HYPH</name>
<gene>
    <name evidence="1" type="ORF">OHAE_5186</name>
</gene>
<dbReference type="Proteomes" id="UP000246073">
    <property type="component" value="Unassembled WGS sequence"/>
</dbReference>
<protein>
    <submittedName>
        <fullName evidence="1">Uncharacterized protein</fullName>
    </submittedName>
</protein>
<sequence>MQVIEQAGKTIILNSGFKLSFEPLTQLTEEWRTVATLGEEHDERLRIVLPIDQNMRGVNMIDPLSVEPLSVYWARRKTQDAEGDECEVVQISTVFGHARDYWSVAVLGSDQHYSLHDFEFVAPIRAPDVDAEN</sequence>
<organism evidence="1 2">
    <name type="scientific">Ochrobactrum soli</name>
    <dbReference type="NCBI Taxonomy" id="2448455"/>
    <lineage>
        <taxon>Bacteria</taxon>
        <taxon>Pseudomonadati</taxon>
        <taxon>Pseudomonadota</taxon>
        <taxon>Alphaproteobacteria</taxon>
        <taxon>Hyphomicrobiales</taxon>
        <taxon>Brucellaceae</taxon>
        <taxon>Brucella/Ochrobactrum group</taxon>
        <taxon>Ochrobactrum</taxon>
    </lineage>
</organism>
<dbReference type="AlphaFoldDB" id="A0A2P9HET1"/>
<dbReference type="RefSeq" id="WP_225246563.1">
    <property type="nucleotide sequence ID" value="NZ_OOFM01000003.1"/>
</dbReference>
<reference evidence="2" key="1">
    <citation type="submission" date="2017-12" db="EMBL/GenBank/DDBJ databases">
        <authorList>
            <person name="Diaz M."/>
        </authorList>
    </citation>
    <scope>NUCLEOTIDE SEQUENCE [LARGE SCALE GENOMIC DNA]</scope>
    <source>
        <strain evidence="2">FI11154</strain>
    </source>
</reference>